<dbReference type="GO" id="GO:0046872">
    <property type="term" value="F:metal ion binding"/>
    <property type="evidence" value="ECO:0007669"/>
    <property type="project" value="InterPro"/>
</dbReference>
<dbReference type="Proteomes" id="UP000282529">
    <property type="component" value="Unassembled WGS sequence"/>
</dbReference>
<gene>
    <name evidence="6" type="ORF">EH198_03120</name>
</gene>
<evidence type="ECO:0000259" key="5">
    <source>
        <dbReference type="PROSITE" id="PS50975"/>
    </source>
</evidence>
<dbReference type="GO" id="GO:0016874">
    <property type="term" value="F:ligase activity"/>
    <property type="evidence" value="ECO:0007669"/>
    <property type="project" value="UniProtKB-KW"/>
</dbReference>
<dbReference type="AlphaFoldDB" id="A0A3N9PC21"/>
<organism evidence="6 7">
    <name type="scientific">Paenibacillus rhizophilus</name>
    <dbReference type="NCBI Taxonomy" id="1850366"/>
    <lineage>
        <taxon>Bacteria</taxon>
        <taxon>Bacillati</taxon>
        <taxon>Bacillota</taxon>
        <taxon>Bacilli</taxon>
        <taxon>Bacillales</taxon>
        <taxon>Paenibacillaceae</taxon>
        <taxon>Paenibacillus</taxon>
    </lineage>
</organism>
<protein>
    <submittedName>
        <fullName evidence="6">ATP-grasp domain-containing protein</fullName>
    </submittedName>
</protein>
<sequence length="413" mass="47128">MRQMKSVLILENYRFGKSYLRKAKEMGYETILATYHKEDEVDLHDRPFIDHYVQIDIENFEATVDKIVEYYNDVPFDGALAGHVFLMPQVAAITDRLELPSFGYEAACNATYKDLTRKLVKEAGLFPYDYYEIQSMDDLKHNQDNFNYPCIMKPVDGFASINIFKTNSFDELRNNYFEHLNNIQYGSLGKSFSPKVLVEEFINGSEYSVESVVEEGKVTILAITEKVSDPELNHIEIGHIIPASNLDRDQDNQLRKFVEEVHKAIGVKTGVTHTEVKIDGNRFGLMEINPRVGGGYIADMLGKVIGKDMYSIVIDNCIGRKLMAGHEPKGHAYIRFIRSPKAGKLVDIKGVDSVTSLPEIQITENRYDIGSEIKNWNDNRSRVFAYVGFHDSDVEYLKTVMSEAEKKVKIVIE</sequence>
<dbReference type="Gene3D" id="3.40.50.20">
    <property type="match status" value="1"/>
</dbReference>
<dbReference type="PANTHER" id="PTHR43585">
    <property type="entry name" value="FUMIPYRROLE BIOSYNTHESIS PROTEIN C"/>
    <property type="match status" value="1"/>
</dbReference>
<keyword evidence="7" id="KW-1185">Reference proteome</keyword>
<dbReference type="OrthoDB" id="9803907at2"/>
<dbReference type="InterPro" id="IPR040570">
    <property type="entry name" value="LAL_C2"/>
</dbReference>
<keyword evidence="3 4" id="KW-0067">ATP-binding</keyword>
<evidence type="ECO:0000256" key="4">
    <source>
        <dbReference type="PROSITE-ProRule" id="PRU00409"/>
    </source>
</evidence>
<dbReference type="PANTHER" id="PTHR43585:SF2">
    <property type="entry name" value="ATP-GRASP ENZYME FSQD"/>
    <property type="match status" value="1"/>
</dbReference>
<dbReference type="InterPro" id="IPR052032">
    <property type="entry name" value="ATP-dep_AA_Ligase"/>
</dbReference>
<dbReference type="Gene3D" id="3.30.470.20">
    <property type="entry name" value="ATP-grasp fold, B domain"/>
    <property type="match status" value="1"/>
</dbReference>
<dbReference type="InterPro" id="IPR041472">
    <property type="entry name" value="BL00235/CARNS1_N"/>
</dbReference>
<evidence type="ECO:0000313" key="6">
    <source>
        <dbReference type="EMBL" id="RQW13429.1"/>
    </source>
</evidence>
<proteinExistence type="predicted"/>
<dbReference type="Pfam" id="PF13535">
    <property type="entry name" value="ATP-grasp_4"/>
    <property type="match status" value="1"/>
</dbReference>
<evidence type="ECO:0000313" key="7">
    <source>
        <dbReference type="Proteomes" id="UP000282529"/>
    </source>
</evidence>
<feature type="domain" description="ATP-grasp" evidence="5">
    <location>
        <begin position="117"/>
        <end position="318"/>
    </location>
</feature>
<comment type="caution">
    <text evidence="6">The sequence shown here is derived from an EMBL/GenBank/DDBJ whole genome shotgun (WGS) entry which is preliminary data.</text>
</comment>
<name>A0A3N9PC21_9BACL</name>
<dbReference type="SUPFAM" id="SSF56059">
    <property type="entry name" value="Glutathione synthetase ATP-binding domain-like"/>
    <property type="match status" value="1"/>
</dbReference>
<dbReference type="GO" id="GO:0005524">
    <property type="term" value="F:ATP binding"/>
    <property type="evidence" value="ECO:0007669"/>
    <property type="project" value="UniProtKB-UniRule"/>
</dbReference>
<dbReference type="Pfam" id="PF18603">
    <property type="entry name" value="LAL_C2"/>
    <property type="match status" value="1"/>
</dbReference>
<dbReference type="Pfam" id="PF18130">
    <property type="entry name" value="ATPgrasp_N"/>
    <property type="match status" value="1"/>
</dbReference>
<dbReference type="InterPro" id="IPR011761">
    <property type="entry name" value="ATP-grasp"/>
</dbReference>
<reference evidence="6 7" key="1">
    <citation type="submission" date="2018-11" db="EMBL/GenBank/DDBJ databases">
        <title>Genome sequence of strain 7197.</title>
        <authorList>
            <person name="Gao J."/>
            <person name="Sun J."/>
        </authorList>
    </citation>
    <scope>NUCLEOTIDE SEQUENCE [LARGE SCALE GENOMIC DNA]</scope>
    <source>
        <strain evidence="6 7">7197</strain>
    </source>
</reference>
<keyword evidence="2 4" id="KW-0547">Nucleotide-binding</keyword>
<evidence type="ECO:0000256" key="3">
    <source>
        <dbReference type="ARBA" id="ARBA00022840"/>
    </source>
</evidence>
<evidence type="ECO:0000256" key="1">
    <source>
        <dbReference type="ARBA" id="ARBA00022598"/>
    </source>
</evidence>
<keyword evidence="1" id="KW-0436">Ligase</keyword>
<accession>A0A3N9PC21</accession>
<dbReference type="EMBL" id="RQPI01000001">
    <property type="protein sequence ID" value="RQW13429.1"/>
    <property type="molecule type" value="Genomic_DNA"/>
</dbReference>
<dbReference type="PROSITE" id="PS50975">
    <property type="entry name" value="ATP_GRASP"/>
    <property type="match status" value="1"/>
</dbReference>
<evidence type="ECO:0000256" key="2">
    <source>
        <dbReference type="ARBA" id="ARBA00022741"/>
    </source>
</evidence>